<feature type="transmembrane region" description="Helical" evidence="1">
    <location>
        <begin position="14"/>
        <end position="41"/>
    </location>
</feature>
<proteinExistence type="predicted"/>
<gene>
    <name evidence="2" type="ORF">GCM10020369_35120</name>
</gene>
<dbReference type="Proteomes" id="UP001501676">
    <property type="component" value="Unassembled WGS sequence"/>
</dbReference>
<organism evidence="2 3">
    <name type="scientific">Cryptosporangium minutisporangium</name>
    <dbReference type="NCBI Taxonomy" id="113569"/>
    <lineage>
        <taxon>Bacteria</taxon>
        <taxon>Bacillati</taxon>
        <taxon>Actinomycetota</taxon>
        <taxon>Actinomycetes</taxon>
        <taxon>Cryptosporangiales</taxon>
        <taxon>Cryptosporangiaceae</taxon>
        <taxon>Cryptosporangium</taxon>
    </lineage>
</organism>
<evidence type="ECO:0000256" key="1">
    <source>
        <dbReference type="SAM" id="Phobius"/>
    </source>
</evidence>
<dbReference type="EMBL" id="BAAAYN010000023">
    <property type="protein sequence ID" value="GAA3388541.1"/>
    <property type="molecule type" value="Genomic_DNA"/>
</dbReference>
<keyword evidence="3" id="KW-1185">Reference proteome</keyword>
<sequence>MSGTDHSRAWSPGVWLVVTLLVLVEIWAAWVAMVMVTFVVSSTCSEPAYRTQIIAGEVTLLVAAAAGLVPWIFGAVRSKLPGRTLLAGVIAVSPLLVAVVAGLRPSFWVGEFCF</sequence>
<protein>
    <submittedName>
        <fullName evidence="2">Uncharacterized protein</fullName>
    </submittedName>
</protein>
<feature type="transmembrane region" description="Helical" evidence="1">
    <location>
        <begin position="53"/>
        <end position="73"/>
    </location>
</feature>
<feature type="transmembrane region" description="Helical" evidence="1">
    <location>
        <begin position="85"/>
        <end position="103"/>
    </location>
</feature>
<name>A0ABP6SZG9_9ACTN</name>
<keyword evidence="1" id="KW-1133">Transmembrane helix</keyword>
<evidence type="ECO:0000313" key="2">
    <source>
        <dbReference type="EMBL" id="GAA3388541.1"/>
    </source>
</evidence>
<keyword evidence="1" id="KW-0812">Transmembrane</keyword>
<dbReference type="RefSeq" id="WP_345729197.1">
    <property type="nucleotide sequence ID" value="NZ_BAAAYN010000023.1"/>
</dbReference>
<evidence type="ECO:0000313" key="3">
    <source>
        <dbReference type="Proteomes" id="UP001501676"/>
    </source>
</evidence>
<reference evidence="3" key="1">
    <citation type="journal article" date="2019" name="Int. J. Syst. Evol. Microbiol.">
        <title>The Global Catalogue of Microorganisms (GCM) 10K type strain sequencing project: providing services to taxonomists for standard genome sequencing and annotation.</title>
        <authorList>
            <consortium name="The Broad Institute Genomics Platform"/>
            <consortium name="The Broad Institute Genome Sequencing Center for Infectious Disease"/>
            <person name="Wu L."/>
            <person name="Ma J."/>
        </authorList>
    </citation>
    <scope>NUCLEOTIDE SEQUENCE [LARGE SCALE GENOMIC DNA]</scope>
    <source>
        <strain evidence="3">JCM 9458</strain>
    </source>
</reference>
<comment type="caution">
    <text evidence="2">The sequence shown here is derived from an EMBL/GenBank/DDBJ whole genome shotgun (WGS) entry which is preliminary data.</text>
</comment>
<accession>A0ABP6SZG9</accession>
<keyword evidence="1" id="KW-0472">Membrane</keyword>